<name>A0A9Q9HGH8_9RHOB</name>
<dbReference type="Pfam" id="PF13279">
    <property type="entry name" value="4HBT_2"/>
    <property type="match status" value="1"/>
</dbReference>
<dbReference type="InterPro" id="IPR050563">
    <property type="entry name" value="4-hydroxybenzoyl-CoA_TE"/>
</dbReference>
<dbReference type="InterPro" id="IPR029069">
    <property type="entry name" value="HotDog_dom_sf"/>
</dbReference>
<accession>A0A9Q9HGH8</accession>
<gene>
    <name evidence="3" type="ORF">K3X48_05720</name>
</gene>
<evidence type="ECO:0000313" key="3">
    <source>
        <dbReference type="EMBL" id="UWP96475.1"/>
    </source>
</evidence>
<reference evidence="3" key="1">
    <citation type="submission" date="2021-08" db="EMBL/GenBank/DDBJ databases">
        <authorList>
            <person name="Nwanade C."/>
            <person name="Wang M."/>
            <person name="Masoudi A."/>
            <person name="Yu Z."/>
            <person name="Liu J."/>
        </authorList>
    </citation>
    <scope>NUCLEOTIDE SEQUENCE</scope>
    <source>
        <strain evidence="3">S056</strain>
    </source>
</reference>
<sequence>MSQPAPQPTPPSDPFAHIPLVTPLNAAQMQSVGVPEGWHYGLADRVRFHELDALNHVNNVAYFRWFESIRIPFFAHYHVSTYSDGDPQVVLATNYARYFKPMHLGDNYVITARCKSFRNTSFVMEYGVFVDGQLMCGSESVIVTLEQDGVTKRALRPKTIAAFLRDGAIQG</sequence>
<keyword evidence="2" id="KW-0378">Hydrolase</keyword>
<proteinExistence type="inferred from homology"/>
<protein>
    <submittedName>
        <fullName evidence="3">Acyl-CoA thioesterase</fullName>
    </submittedName>
</protein>
<dbReference type="PANTHER" id="PTHR31793">
    <property type="entry name" value="4-HYDROXYBENZOYL-COA THIOESTERASE FAMILY MEMBER"/>
    <property type="match status" value="1"/>
</dbReference>
<dbReference type="Proteomes" id="UP001057991">
    <property type="component" value="Chromosome"/>
</dbReference>
<dbReference type="PANTHER" id="PTHR31793:SF27">
    <property type="entry name" value="NOVEL THIOESTERASE SUPERFAMILY DOMAIN AND SAPOSIN A-TYPE DOMAIN CONTAINING PROTEIN (0610012H03RIK)"/>
    <property type="match status" value="1"/>
</dbReference>
<dbReference type="GO" id="GO:0047617">
    <property type="term" value="F:fatty acyl-CoA hydrolase activity"/>
    <property type="evidence" value="ECO:0007669"/>
    <property type="project" value="TreeGrafter"/>
</dbReference>
<evidence type="ECO:0000256" key="2">
    <source>
        <dbReference type="ARBA" id="ARBA00022801"/>
    </source>
</evidence>
<evidence type="ECO:0000256" key="1">
    <source>
        <dbReference type="ARBA" id="ARBA00005953"/>
    </source>
</evidence>
<dbReference type="AlphaFoldDB" id="A0A9Q9HGH8"/>
<organism evidence="3 4">
    <name type="scientific">Aliiroseovarius crassostreae</name>
    <dbReference type="NCBI Taxonomy" id="154981"/>
    <lineage>
        <taxon>Bacteria</taxon>
        <taxon>Pseudomonadati</taxon>
        <taxon>Pseudomonadota</taxon>
        <taxon>Alphaproteobacteria</taxon>
        <taxon>Rhodobacterales</taxon>
        <taxon>Paracoccaceae</taxon>
        <taxon>Aliiroseovarius</taxon>
    </lineage>
</organism>
<dbReference type="RefSeq" id="WP_259806598.1">
    <property type="nucleotide sequence ID" value="NZ_CP080776.1"/>
</dbReference>
<evidence type="ECO:0000313" key="4">
    <source>
        <dbReference type="Proteomes" id="UP001057991"/>
    </source>
</evidence>
<comment type="similarity">
    <text evidence="1">Belongs to the 4-hydroxybenzoyl-CoA thioesterase family.</text>
</comment>
<dbReference type="EMBL" id="CP080776">
    <property type="protein sequence ID" value="UWP96475.1"/>
    <property type="molecule type" value="Genomic_DNA"/>
</dbReference>
<dbReference type="CDD" id="cd00586">
    <property type="entry name" value="4HBT"/>
    <property type="match status" value="1"/>
</dbReference>
<dbReference type="SUPFAM" id="SSF54637">
    <property type="entry name" value="Thioesterase/thiol ester dehydrase-isomerase"/>
    <property type="match status" value="1"/>
</dbReference>
<dbReference type="Gene3D" id="3.10.129.10">
    <property type="entry name" value="Hotdog Thioesterase"/>
    <property type="match status" value="1"/>
</dbReference>